<protein>
    <submittedName>
        <fullName evidence="2">Uncharacterized protein</fullName>
    </submittedName>
</protein>
<dbReference type="Proteomes" id="UP000887565">
    <property type="component" value="Unplaced"/>
</dbReference>
<evidence type="ECO:0000313" key="1">
    <source>
        <dbReference type="Proteomes" id="UP000887565"/>
    </source>
</evidence>
<proteinExistence type="predicted"/>
<name>A0A915KG63_ROMCU</name>
<organism evidence="1 2">
    <name type="scientific">Romanomermis culicivorax</name>
    <name type="common">Nematode worm</name>
    <dbReference type="NCBI Taxonomy" id="13658"/>
    <lineage>
        <taxon>Eukaryota</taxon>
        <taxon>Metazoa</taxon>
        <taxon>Ecdysozoa</taxon>
        <taxon>Nematoda</taxon>
        <taxon>Enoplea</taxon>
        <taxon>Dorylaimia</taxon>
        <taxon>Mermithida</taxon>
        <taxon>Mermithoidea</taxon>
        <taxon>Mermithidae</taxon>
        <taxon>Romanomermis</taxon>
    </lineage>
</organism>
<evidence type="ECO:0000313" key="2">
    <source>
        <dbReference type="WBParaSite" id="nRc.2.0.1.t37375-RA"/>
    </source>
</evidence>
<reference evidence="2" key="1">
    <citation type="submission" date="2022-11" db="UniProtKB">
        <authorList>
            <consortium name="WormBaseParasite"/>
        </authorList>
    </citation>
    <scope>IDENTIFICATION</scope>
</reference>
<dbReference type="AlphaFoldDB" id="A0A915KG63"/>
<dbReference type="WBParaSite" id="nRc.2.0.1.t37375-RA">
    <property type="protein sequence ID" value="nRc.2.0.1.t37375-RA"/>
    <property type="gene ID" value="nRc.2.0.1.g37375"/>
</dbReference>
<sequence>MAGVGDSSIARTGAFQTLSPATGAIRAKVKHLQAPPAFKNSETFTECVLKPRFSNNCFVSGHLAGRTTFSSTTTELQAKFSASFFGTANNSISFSIEVRLSGEKAYGFHMANLEFNGQKHVSI</sequence>
<keyword evidence="1" id="KW-1185">Reference proteome</keyword>
<accession>A0A915KG63</accession>